<protein>
    <recommendedName>
        <fullName evidence="1">KIB1-4 beta-propeller domain-containing protein</fullName>
    </recommendedName>
</protein>
<accession>A0AAD8VYW9</accession>
<reference evidence="2" key="1">
    <citation type="submission" date="2023-07" db="EMBL/GenBank/DDBJ databases">
        <title>A chromosome-level genome assembly of Lolium multiflorum.</title>
        <authorList>
            <person name="Chen Y."/>
            <person name="Copetti D."/>
            <person name="Kolliker R."/>
            <person name="Studer B."/>
        </authorList>
    </citation>
    <scope>NUCLEOTIDE SEQUENCE</scope>
    <source>
        <strain evidence="2">02402/16</strain>
        <tissue evidence="2">Leaf</tissue>
    </source>
</reference>
<name>A0AAD8VYW9_LOLMU</name>
<keyword evidence="3" id="KW-1185">Reference proteome</keyword>
<dbReference type="InterPro" id="IPR005174">
    <property type="entry name" value="KIB1-4_b-propeller"/>
</dbReference>
<proteinExistence type="predicted"/>
<dbReference type="SUPFAM" id="SSF69322">
    <property type="entry name" value="Tricorn protease domain 2"/>
    <property type="match status" value="1"/>
</dbReference>
<sequence length="1098" mass="122945">MARSINESGSSWVFPDGPLEEIASRCDVITAASLVGSCKFYHDSATQSVALPASQPFGMPCVLHTHQTEVPPAHNPFYRVHKFKQEGAQKDKQHDAKDRKGTLCQLTPLDRISSDAVIPDGGTGMWAGANGDWIALLGFPWNWELVNVYTGRRIPLPPISEFKSTPDKLVFESNDQHLQLLKIAICRVPTAASNYTSFSVLAIFNAAIAVLHCASSRWTVLDNQFLAYGYSDAIIHKGIVFAVTQTGEVYAWNQLSWGPLLISTAPIPPELDEQGRYNLGSWWLARSPDGSRLFLVHTWGVTDGRDYTGLVRILPAAATSEGRHGRTIRGYGKGLLGCEVYSMDTSQLMPPRPWRRIISLGSYSLFLGVNYPIIIPVEDGAEHDRPNMARSNSVYTSHHAVGLAYPPSPEICRFSLNSEDCTVGFQTNIRWTWRQVPLWLIPSFANARQWNLPSRHRLCRGGGDGHLEALTGDNINLIAAHLDVTYTVRLAACSRELYDMISKDEGKMHHWDEPCLLMPPPAYWFDEHWDVARTSRLHDTVYDLVPLDHPRRSVALPFMHDRKWLGANGDWIAAADHHEWCLVNVYTERHIPLPSLPDSKIDHSSFSYQPAYSFNWGPAIDLLKIVICQVPTKGGRYADYKLIALFDKTIFYLEGGGDWRMLEALTPAPDYPNYCDAIELRGHVFAVDETDGSTYFWDTANENLMLPFVIPPPVVDDQQYAWFLAPSADGKRLMIILTVNKIGIANAEVPPDIPYAANGLQLRQYPPVATYVFELDPLSTARAGDFLWRQVNSLSDHSLFLGLNYPIIANLKKRESKAPDGTLVPFMRKNCVYTAYRNIRYNQYPKILRCNLQPDEEAGTHKTRFVMDSGEASKRPLVEDAVDLGEASVDVADASKIRNFEDIAKVQVVYGMEYSCSTETKAGTHKARFVMDSGEASKRPLVEDAVDIGEVSKKPKVEDAVDVAYASRIRKFEDIAKSINPSTELPRITMDMLGIDVGPVDTIGEATFSISVFFTSTFVVAHALSKFLGHTKFLAMENYHHGSVLVKFQDPSDLQKVTGHIFNYDFFGPFHVRQVYYVEAQPTDYAEVLDAFASKSNF</sequence>
<comment type="caution">
    <text evidence="2">The sequence shown here is derived from an EMBL/GenBank/DDBJ whole genome shotgun (WGS) entry which is preliminary data.</text>
</comment>
<dbReference type="Pfam" id="PF03478">
    <property type="entry name" value="Beta-prop_KIB1-4"/>
    <property type="match status" value="2"/>
</dbReference>
<evidence type="ECO:0000313" key="2">
    <source>
        <dbReference type="EMBL" id="KAK1629205.1"/>
    </source>
</evidence>
<dbReference type="PANTHER" id="PTHR44259">
    <property type="entry name" value="OS07G0183000 PROTEIN-RELATED"/>
    <property type="match status" value="1"/>
</dbReference>
<dbReference type="AlphaFoldDB" id="A0AAD8VYW9"/>
<dbReference type="InterPro" id="IPR050942">
    <property type="entry name" value="F-box_BR-signaling"/>
</dbReference>
<dbReference type="EMBL" id="JAUUTY010000005">
    <property type="protein sequence ID" value="KAK1629205.1"/>
    <property type="molecule type" value="Genomic_DNA"/>
</dbReference>
<evidence type="ECO:0000259" key="1">
    <source>
        <dbReference type="Pfam" id="PF03478"/>
    </source>
</evidence>
<dbReference type="Proteomes" id="UP001231189">
    <property type="component" value="Unassembled WGS sequence"/>
</dbReference>
<feature type="domain" description="KIB1-4 beta-propeller" evidence="1">
    <location>
        <begin position="126"/>
        <end position="398"/>
    </location>
</feature>
<gene>
    <name evidence="2" type="ORF">QYE76_003520</name>
</gene>
<feature type="domain" description="KIB1-4 beta-propeller" evidence="1">
    <location>
        <begin position="552"/>
        <end position="835"/>
    </location>
</feature>
<organism evidence="2 3">
    <name type="scientific">Lolium multiflorum</name>
    <name type="common">Italian ryegrass</name>
    <name type="synonym">Lolium perenne subsp. multiflorum</name>
    <dbReference type="NCBI Taxonomy" id="4521"/>
    <lineage>
        <taxon>Eukaryota</taxon>
        <taxon>Viridiplantae</taxon>
        <taxon>Streptophyta</taxon>
        <taxon>Embryophyta</taxon>
        <taxon>Tracheophyta</taxon>
        <taxon>Spermatophyta</taxon>
        <taxon>Magnoliopsida</taxon>
        <taxon>Liliopsida</taxon>
        <taxon>Poales</taxon>
        <taxon>Poaceae</taxon>
        <taxon>BOP clade</taxon>
        <taxon>Pooideae</taxon>
        <taxon>Poodae</taxon>
        <taxon>Poeae</taxon>
        <taxon>Poeae Chloroplast Group 2 (Poeae type)</taxon>
        <taxon>Loliodinae</taxon>
        <taxon>Loliinae</taxon>
        <taxon>Lolium</taxon>
    </lineage>
</organism>
<evidence type="ECO:0000313" key="3">
    <source>
        <dbReference type="Proteomes" id="UP001231189"/>
    </source>
</evidence>
<dbReference type="PANTHER" id="PTHR44259:SF57">
    <property type="entry name" value="DUF1618 DOMAIN-CONTAINING PROTEIN"/>
    <property type="match status" value="1"/>
</dbReference>